<dbReference type="InterPro" id="IPR002104">
    <property type="entry name" value="Integrase_catalytic"/>
</dbReference>
<proteinExistence type="inferred from homology"/>
<keyword evidence="9" id="KW-1185">Reference proteome</keyword>
<dbReference type="EMBL" id="FAVB01000007">
    <property type="protein sequence ID" value="CUU89885.1"/>
    <property type="molecule type" value="Genomic_DNA"/>
</dbReference>
<dbReference type="PANTHER" id="PTHR30349:SF41">
    <property type="entry name" value="INTEGRASE_RECOMBINASE PROTEIN MJ0367-RELATED"/>
    <property type="match status" value="1"/>
</dbReference>
<dbReference type="SUPFAM" id="SSF56349">
    <property type="entry name" value="DNA breaking-rejoining enzymes"/>
    <property type="match status" value="1"/>
</dbReference>
<reference evidence="8 9" key="1">
    <citation type="submission" date="2015-11" db="EMBL/GenBank/DDBJ databases">
        <authorList>
            <consortium name="Pathogen Informatics"/>
        </authorList>
    </citation>
    <scope>NUCLEOTIDE SEQUENCE [LARGE SCALE GENOMIC DNA]</scope>
    <source>
        <strain evidence="8 9">006A-0059</strain>
    </source>
</reference>
<dbReference type="GO" id="GO:0006310">
    <property type="term" value="P:DNA recombination"/>
    <property type="evidence" value="ECO:0007669"/>
    <property type="project" value="UniProtKB-KW"/>
</dbReference>
<dbReference type="InterPro" id="IPR010998">
    <property type="entry name" value="Integrase_recombinase_N"/>
</dbReference>
<evidence type="ECO:0000313" key="9">
    <source>
        <dbReference type="Proteomes" id="UP000052237"/>
    </source>
</evidence>
<dbReference type="InterPro" id="IPR050090">
    <property type="entry name" value="Tyrosine_recombinase_XerCD"/>
</dbReference>
<organism evidence="8 9">
    <name type="scientific">Campylobacter hyointestinalis subsp. hyointestinalis</name>
    <dbReference type="NCBI Taxonomy" id="91352"/>
    <lineage>
        <taxon>Bacteria</taxon>
        <taxon>Pseudomonadati</taxon>
        <taxon>Campylobacterota</taxon>
        <taxon>Epsilonproteobacteria</taxon>
        <taxon>Campylobacterales</taxon>
        <taxon>Campylobacteraceae</taxon>
        <taxon>Campylobacter</taxon>
    </lineage>
</organism>
<dbReference type="CDD" id="cd00397">
    <property type="entry name" value="DNA_BRE_C"/>
    <property type="match status" value="1"/>
</dbReference>
<dbReference type="GO" id="GO:0015074">
    <property type="term" value="P:DNA integration"/>
    <property type="evidence" value="ECO:0007669"/>
    <property type="project" value="UniProtKB-KW"/>
</dbReference>
<dbReference type="InterPro" id="IPR013762">
    <property type="entry name" value="Integrase-like_cat_sf"/>
</dbReference>
<dbReference type="GO" id="GO:0003677">
    <property type="term" value="F:DNA binding"/>
    <property type="evidence" value="ECO:0007669"/>
    <property type="project" value="UniProtKB-UniRule"/>
</dbReference>
<evidence type="ECO:0000256" key="5">
    <source>
        <dbReference type="PROSITE-ProRule" id="PRU01248"/>
    </source>
</evidence>
<evidence type="ECO:0000256" key="3">
    <source>
        <dbReference type="ARBA" id="ARBA00023125"/>
    </source>
</evidence>
<gene>
    <name evidence="8" type="primary">xerD_3</name>
    <name evidence="8" type="ORF">ERS686654_02040</name>
</gene>
<name>A0A0S4SVZ9_CAMHY</name>
<evidence type="ECO:0000256" key="1">
    <source>
        <dbReference type="ARBA" id="ARBA00008857"/>
    </source>
</evidence>
<keyword evidence="2" id="KW-0229">DNA integration</keyword>
<dbReference type="InterPro" id="IPR044068">
    <property type="entry name" value="CB"/>
</dbReference>
<dbReference type="PROSITE" id="PS51898">
    <property type="entry name" value="TYR_RECOMBINASE"/>
    <property type="match status" value="1"/>
</dbReference>
<protein>
    <submittedName>
        <fullName evidence="8">Phage integrase family site specific recombinase</fullName>
    </submittedName>
</protein>
<accession>A0A0S4SVZ9</accession>
<dbReference type="RefSeq" id="WP_059435487.1">
    <property type="nucleotide sequence ID" value="NZ_FAVB01000007.1"/>
</dbReference>
<comment type="caution">
    <text evidence="8">The sequence shown here is derived from an EMBL/GenBank/DDBJ whole genome shotgun (WGS) entry which is preliminary data.</text>
</comment>
<sequence>MQLEKSGLIDDLERWNKMFLEDLKAKNYSNNTIKLYERATFNFIEYMREFDEEMTMKTIKSFTISGYLHYLDSISRNDKLTISSKESYLKGIFGLFTFISDNNDEFFTYERILSKSRLKQKQHKEDKIDFFTDLENARINAWLKDKNIKLTRNLCNARLLIKFMLFSGLRVSEVLNLKFSDLKYQNDDIVTINIIGKGDYQQKAIISFSLIELEINFLEENANSQDDYIFLTYSGKKIARESVYLKLNAIYRKLGIRELGCHVLRHTLAMNLVKKGVNITTIKDILRHSSLNETQRYAKAEYSEVGKTIIENAKSIKAEND</sequence>
<dbReference type="PROSITE" id="PS51900">
    <property type="entry name" value="CB"/>
    <property type="match status" value="1"/>
</dbReference>
<dbReference type="Pfam" id="PF00589">
    <property type="entry name" value="Phage_integrase"/>
    <property type="match status" value="1"/>
</dbReference>
<comment type="similarity">
    <text evidence="1">Belongs to the 'phage' integrase family.</text>
</comment>
<evidence type="ECO:0000259" key="7">
    <source>
        <dbReference type="PROSITE" id="PS51900"/>
    </source>
</evidence>
<feature type="domain" description="Tyr recombinase" evidence="6">
    <location>
        <begin position="126"/>
        <end position="311"/>
    </location>
</feature>
<dbReference type="InterPro" id="IPR011010">
    <property type="entry name" value="DNA_brk_join_enz"/>
</dbReference>
<evidence type="ECO:0000259" key="6">
    <source>
        <dbReference type="PROSITE" id="PS51898"/>
    </source>
</evidence>
<dbReference type="Gene3D" id="1.10.443.10">
    <property type="entry name" value="Intergrase catalytic core"/>
    <property type="match status" value="1"/>
</dbReference>
<evidence type="ECO:0000256" key="4">
    <source>
        <dbReference type="ARBA" id="ARBA00023172"/>
    </source>
</evidence>
<dbReference type="Proteomes" id="UP000052237">
    <property type="component" value="Unassembled WGS sequence"/>
</dbReference>
<dbReference type="AlphaFoldDB" id="A0A0S4SVZ9"/>
<evidence type="ECO:0000313" key="8">
    <source>
        <dbReference type="EMBL" id="CUU89885.1"/>
    </source>
</evidence>
<feature type="domain" description="Core-binding (CB)" evidence="7">
    <location>
        <begin position="10"/>
        <end position="100"/>
    </location>
</feature>
<dbReference type="Gene3D" id="1.10.150.130">
    <property type="match status" value="1"/>
</dbReference>
<dbReference type="PANTHER" id="PTHR30349">
    <property type="entry name" value="PHAGE INTEGRASE-RELATED"/>
    <property type="match status" value="1"/>
</dbReference>
<evidence type="ECO:0000256" key="2">
    <source>
        <dbReference type="ARBA" id="ARBA00022908"/>
    </source>
</evidence>
<keyword evidence="3 5" id="KW-0238">DNA-binding</keyword>
<keyword evidence="4" id="KW-0233">DNA recombination</keyword>